<dbReference type="PANTHER" id="PTHR43880">
    <property type="entry name" value="ALCOHOL DEHYDROGENASE"/>
    <property type="match status" value="1"/>
</dbReference>
<evidence type="ECO:0008006" key="5">
    <source>
        <dbReference type="Google" id="ProtNLM"/>
    </source>
</evidence>
<evidence type="ECO:0000256" key="1">
    <source>
        <dbReference type="ARBA" id="ARBA00011738"/>
    </source>
</evidence>
<accession>A0A6N2N0X4</accession>
<gene>
    <name evidence="4" type="ORF">SVIM_LOCUS447721</name>
</gene>
<keyword evidence="2" id="KW-0479">Metal-binding</keyword>
<keyword evidence="3" id="KW-0862">Zinc</keyword>
<dbReference type="GO" id="GO:0051903">
    <property type="term" value="F:S-(hydroxymethyl)glutathione dehydrogenase [NAD(P)+] activity"/>
    <property type="evidence" value="ECO:0007669"/>
    <property type="project" value="TreeGrafter"/>
</dbReference>
<evidence type="ECO:0000313" key="4">
    <source>
        <dbReference type="EMBL" id="VFU60383.1"/>
    </source>
</evidence>
<organism evidence="4">
    <name type="scientific">Salix viminalis</name>
    <name type="common">Common osier</name>
    <name type="synonym">Basket willow</name>
    <dbReference type="NCBI Taxonomy" id="40686"/>
    <lineage>
        <taxon>Eukaryota</taxon>
        <taxon>Viridiplantae</taxon>
        <taxon>Streptophyta</taxon>
        <taxon>Embryophyta</taxon>
        <taxon>Tracheophyta</taxon>
        <taxon>Spermatophyta</taxon>
        <taxon>Magnoliopsida</taxon>
        <taxon>eudicotyledons</taxon>
        <taxon>Gunneridae</taxon>
        <taxon>Pentapetalae</taxon>
        <taxon>rosids</taxon>
        <taxon>fabids</taxon>
        <taxon>Malpighiales</taxon>
        <taxon>Salicaceae</taxon>
        <taxon>Saliceae</taxon>
        <taxon>Salix</taxon>
    </lineage>
</organism>
<dbReference type="GO" id="GO:0008270">
    <property type="term" value="F:zinc ion binding"/>
    <property type="evidence" value="ECO:0007669"/>
    <property type="project" value="TreeGrafter"/>
</dbReference>
<comment type="subunit">
    <text evidence="1">Homodimer.</text>
</comment>
<proteinExistence type="predicted"/>
<dbReference type="SUPFAM" id="SSF50129">
    <property type="entry name" value="GroES-like"/>
    <property type="match status" value="1"/>
</dbReference>
<dbReference type="AlphaFoldDB" id="A0A6N2N0X4"/>
<dbReference type="PANTHER" id="PTHR43880:SF26">
    <property type="entry name" value="ALCOHOL DEHYDROGENASE CLASS-P"/>
    <property type="match status" value="1"/>
</dbReference>
<evidence type="ECO:0000256" key="3">
    <source>
        <dbReference type="ARBA" id="ARBA00022833"/>
    </source>
</evidence>
<dbReference type="GO" id="GO:0046294">
    <property type="term" value="P:formaldehyde catabolic process"/>
    <property type="evidence" value="ECO:0007669"/>
    <property type="project" value="TreeGrafter"/>
</dbReference>
<name>A0A6N2N0X4_SALVM</name>
<reference evidence="4" key="1">
    <citation type="submission" date="2019-03" db="EMBL/GenBank/DDBJ databases">
        <authorList>
            <person name="Mank J."/>
            <person name="Almeida P."/>
        </authorList>
    </citation>
    <scope>NUCLEOTIDE SEQUENCE</scope>
    <source>
        <strain evidence="4">78183</strain>
    </source>
</reference>
<evidence type="ECO:0000256" key="2">
    <source>
        <dbReference type="ARBA" id="ARBA00022723"/>
    </source>
</evidence>
<protein>
    <recommendedName>
        <fullName evidence="5">Alcohol dehydrogenase-like C-terminal domain-containing protein</fullName>
    </recommendedName>
</protein>
<dbReference type="EMBL" id="CAADRP010002053">
    <property type="protein sequence ID" value="VFU60383.1"/>
    <property type="molecule type" value="Genomic_DNA"/>
</dbReference>
<dbReference type="InterPro" id="IPR011032">
    <property type="entry name" value="GroES-like_sf"/>
</dbReference>
<dbReference type="Gene3D" id="3.90.180.10">
    <property type="entry name" value="Medium-chain alcohol dehydrogenases, catalytic domain"/>
    <property type="match status" value="1"/>
</dbReference>
<sequence length="89" mass="10304">MMDGVLLCLLVCRTKMILSNHPINFWIKGTFFGNYKPRSDLPSIVEKYMNKELELEKCITHEVPFSEINKAFEYMLSGAGLRCLIRMDA</sequence>
<dbReference type="GO" id="GO:0005829">
    <property type="term" value="C:cytosol"/>
    <property type="evidence" value="ECO:0007669"/>
    <property type="project" value="TreeGrafter"/>
</dbReference>